<dbReference type="CDD" id="cd17039">
    <property type="entry name" value="Ubl_ubiquitin_like"/>
    <property type="match status" value="1"/>
</dbReference>
<keyword evidence="3" id="KW-0732">Signal</keyword>
<dbReference type="InterPro" id="IPR002035">
    <property type="entry name" value="VWF_A"/>
</dbReference>
<evidence type="ECO:0008006" key="8">
    <source>
        <dbReference type="Google" id="ProtNLM"/>
    </source>
</evidence>
<dbReference type="InterPro" id="IPR000626">
    <property type="entry name" value="Ubiquitin-like_dom"/>
</dbReference>
<organism evidence="6 7">
    <name type="scientific">Polarella glacialis</name>
    <name type="common">Dinoflagellate</name>
    <dbReference type="NCBI Taxonomy" id="89957"/>
    <lineage>
        <taxon>Eukaryota</taxon>
        <taxon>Sar</taxon>
        <taxon>Alveolata</taxon>
        <taxon>Dinophyceae</taxon>
        <taxon>Suessiales</taxon>
        <taxon>Suessiaceae</taxon>
        <taxon>Polarella</taxon>
    </lineage>
</organism>
<keyword evidence="2" id="KW-0812">Transmembrane</keyword>
<feature type="signal peptide" evidence="3">
    <location>
        <begin position="1"/>
        <end position="31"/>
    </location>
</feature>
<dbReference type="InterPro" id="IPR036465">
    <property type="entry name" value="vWFA_dom_sf"/>
</dbReference>
<protein>
    <recommendedName>
        <fullName evidence="8">Ubiquitin-like domain-containing protein</fullName>
    </recommendedName>
</protein>
<evidence type="ECO:0000259" key="4">
    <source>
        <dbReference type="PROSITE" id="PS50053"/>
    </source>
</evidence>
<reference evidence="6" key="1">
    <citation type="submission" date="2021-02" db="EMBL/GenBank/DDBJ databases">
        <authorList>
            <person name="Dougan E. K."/>
            <person name="Rhodes N."/>
            <person name="Thang M."/>
            <person name="Chan C."/>
        </authorList>
    </citation>
    <scope>NUCLEOTIDE SEQUENCE</scope>
</reference>
<keyword evidence="2" id="KW-0472">Membrane</keyword>
<dbReference type="PANTHER" id="PTHR24020">
    <property type="entry name" value="COLLAGEN ALPHA"/>
    <property type="match status" value="1"/>
</dbReference>
<sequence>MVRNTRTAGSLRLWPLLAASVALVPAGRAAAAGIEDVGFLRAGQRQLTVNSSSSNSSNSSNSSINSNSSNSSSSTNGIVGAAFCSCVQPAVLPGPRSNSQQFLGISDVNLAALAGAGLVLALQGIVLVVMLFYAMVCRKGATVAPELTPVMPQVVVTALQEPARQKETESQTTPQVFAELMRGVQRPIDLVCCLDSSFSVGDESFGKSVRFLQHLVRELEMPLSEVGVLRFHHGFAEVSPMTGNQEDLLSCLDALAYEPGETKLAPPLRHAGEMLKVESIQAAKKKKKEKATERKKVVLVVTDGDPNDLAEAEAEATALKSKGVLLLFVQVGDLVQPEIIRRLASAPSDRFVIQLRSYDELPDASAALLERVLDVSLWVRRAKCNLSLPDYMEVADVDAIPGLEIMIPGWQAAGNCACAVVVSTATGRQIPIQFSSSDTVRNLKEQLQETMGKPASMMRLIHGFELLQDDWVVLEHGVAEGAGLTLVLVALPCGTFELQPGSRPAGMNTSASVLAVFQSDASVALTVDETEITSDYEDADYDPYEFGAAFHQRYLGCAQRGEADQLTISVLEFSQKGRRRGRPADLDFPQGLTGAVGETDEEVKLEIYFSAGGCNEGVAGLKWITLHRTSIEPLSTGAHAPVRHRKFGEDADFEDRRQQTEERLPEAKAKSSGTTT</sequence>
<feature type="region of interest" description="Disordered" evidence="1">
    <location>
        <begin position="49"/>
        <end position="70"/>
    </location>
</feature>
<dbReference type="Pfam" id="PF00092">
    <property type="entry name" value="VWA"/>
    <property type="match status" value="1"/>
</dbReference>
<evidence type="ECO:0000259" key="5">
    <source>
        <dbReference type="PROSITE" id="PS50234"/>
    </source>
</evidence>
<feature type="region of interest" description="Disordered" evidence="1">
    <location>
        <begin position="637"/>
        <end position="676"/>
    </location>
</feature>
<feature type="domain" description="Ubiquitin-like" evidence="4">
    <location>
        <begin position="418"/>
        <end position="488"/>
    </location>
</feature>
<dbReference type="InterPro" id="IPR050525">
    <property type="entry name" value="ECM_Assembly_Org"/>
</dbReference>
<evidence type="ECO:0000256" key="2">
    <source>
        <dbReference type="SAM" id="Phobius"/>
    </source>
</evidence>
<comment type="caution">
    <text evidence="6">The sequence shown here is derived from an EMBL/GenBank/DDBJ whole genome shotgun (WGS) entry which is preliminary data.</text>
</comment>
<dbReference type="SMART" id="SM00213">
    <property type="entry name" value="UBQ"/>
    <property type="match status" value="1"/>
</dbReference>
<feature type="domain" description="VWFA" evidence="5">
    <location>
        <begin position="189"/>
        <end position="372"/>
    </location>
</feature>
<dbReference type="AlphaFoldDB" id="A0A813G681"/>
<accession>A0A813G681</accession>
<dbReference type="Pfam" id="PF00240">
    <property type="entry name" value="ubiquitin"/>
    <property type="match status" value="1"/>
</dbReference>
<name>A0A813G681_POLGL</name>
<evidence type="ECO:0000256" key="3">
    <source>
        <dbReference type="SAM" id="SignalP"/>
    </source>
</evidence>
<feature type="compositionally biased region" description="Basic and acidic residues" evidence="1">
    <location>
        <begin position="654"/>
        <end position="669"/>
    </location>
</feature>
<dbReference type="SUPFAM" id="SSF53300">
    <property type="entry name" value="vWA-like"/>
    <property type="match status" value="1"/>
</dbReference>
<dbReference type="SUPFAM" id="SSF54236">
    <property type="entry name" value="Ubiquitin-like"/>
    <property type="match status" value="1"/>
</dbReference>
<dbReference type="Gene3D" id="3.10.20.90">
    <property type="entry name" value="Phosphatidylinositol 3-kinase Catalytic Subunit, Chain A, domain 1"/>
    <property type="match status" value="1"/>
</dbReference>
<dbReference type="PROSITE" id="PS50234">
    <property type="entry name" value="VWFA"/>
    <property type="match status" value="1"/>
</dbReference>
<dbReference type="EMBL" id="CAJNNV010027821">
    <property type="protein sequence ID" value="CAE8621791.1"/>
    <property type="molecule type" value="Genomic_DNA"/>
</dbReference>
<dbReference type="OrthoDB" id="407004at2759"/>
<evidence type="ECO:0000313" key="6">
    <source>
        <dbReference type="EMBL" id="CAE8621791.1"/>
    </source>
</evidence>
<dbReference type="Gene3D" id="3.40.50.410">
    <property type="entry name" value="von Willebrand factor, type A domain"/>
    <property type="match status" value="1"/>
</dbReference>
<evidence type="ECO:0000256" key="1">
    <source>
        <dbReference type="SAM" id="MobiDB-lite"/>
    </source>
</evidence>
<feature type="compositionally biased region" description="Low complexity" evidence="1">
    <location>
        <begin position="50"/>
        <end position="70"/>
    </location>
</feature>
<feature type="transmembrane region" description="Helical" evidence="2">
    <location>
        <begin position="110"/>
        <end position="133"/>
    </location>
</feature>
<gene>
    <name evidence="6" type="ORF">PGLA1383_LOCUS39309</name>
</gene>
<feature type="chain" id="PRO_5032922699" description="Ubiquitin-like domain-containing protein" evidence="3">
    <location>
        <begin position="32"/>
        <end position="676"/>
    </location>
</feature>
<dbReference type="PROSITE" id="PS50053">
    <property type="entry name" value="UBIQUITIN_2"/>
    <property type="match status" value="1"/>
</dbReference>
<keyword evidence="2" id="KW-1133">Transmembrane helix</keyword>
<dbReference type="Proteomes" id="UP000654075">
    <property type="component" value="Unassembled WGS sequence"/>
</dbReference>
<keyword evidence="7" id="KW-1185">Reference proteome</keyword>
<evidence type="ECO:0000313" key="7">
    <source>
        <dbReference type="Proteomes" id="UP000654075"/>
    </source>
</evidence>
<dbReference type="InterPro" id="IPR029071">
    <property type="entry name" value="Ubiquitin-like_domsf"/>
</dbReference>
<proteinExistence type="predicted"/>
<dbReference type="SMART" id="SM00327">
    <property type="entry name" value="VWA"/>
    <property type="match status" value="1"/>
</dbReference>